<gene>
    <name evidence="2" type="ORF">A7A78_12575</name>
</gene>
<dbReference type="InterPro" id="IPR011055">
    <property type="entry name" value="Dup_hybrid_motif"/>
</dbReference>
<reference evidence="2 3" key="1">
    <citation type="submission" date="2016-05" db="EMBL/GenBank/DDBJ databases">
        <title>Genome sequencing of Vitellibacter soesokkakensis RSSK-12.</title>
        <authorList>
            <person name="Thevarajoo S."/>
            <person name="Selvaratnam C."/>
            <person name="Goh K.M."/>
            <person name="Chan K.-G."/>
            <person name="Chong C.S."/>
        </authorList>
    </citation>
    <scope>NUCLEOTIDE SEQUENCE [LARGE SCALE GENOMIC DNA]</scope>
    <source>
        <strain evidence="2 3">RSSK-12</strain>
    </source>
</reference>
<dbReference type="GO" id="GO:0004222">
    <property type="term" value="F:metalloendopeptidase activity"/>
    <property type="evidence" value="ECO:0007669"/>
    <property type="project" value="TreeGrafter"/>
</dbReference>
<proteinExistence type="predicted"/>
<protein>
    <submittedName>
        <fullName evidence="2">Peptidase M23</fullName>
    </submittedName>
</protein>
<dbReference type="EMBL" id="LXIE01000020">
    <property type="protein sequence ID" value="OAD91285.1"/>
    <property type="molecule type" value="Genomic_DNA"/>
</dbReference>
<dbReference type="CDD" id="cd12797">
    <property type="entry name" value="M23_peptidase"/>
    <property type="match status" value="1"/>
</dbReference>
<dbReference type="STRING" id="1385699.A7A78_12575"/>
<accession>A0A1A9LFR5</accession>
<comment type="caution">
    <text evidence="2">The sequence shown here is derived from an EMBL/GenBank/DDBJ whole genome shotgun (WGS) entry which is preliminary data.</text>
</comment>
<dbReference type="Gene3D" id="2.70.70.10">
    <property type="entry name" value="Glucose Permease (Domain IIA)"/>
    <property type="match status" value="1"/>
</dbReference>
<evidence type="ECO:0000313" key="3">
    <source>
        <dbReference type="Proteomes" id="UP000077552"/>
    </source>
</evidence>
<dbReference type="Proteomes" id="UP000077552">
    <property type="component" value="Unassembled WGS sequence"/>
</dbReference>
<feature type="domain" description="M23ase beta-sheet core" evidence="1">
    <location>
        <begin position="135"/>
        <end position="169"/>
    </location>
</feature>
<evidence type="ECO:0000259" key="1">
    <source>
        <dbReference type="Pfam" id="PF01551"/>
    </source>
</evidence>
<evidence type="ECO:0000313" key="2">
    <source>
        <dbReference type="EMBL" id="OAD91285.1"/>
    </source>
</evidence>
<dbReference type="AlphaFoldDB" id="A0A1A9LFR5"/>
<dbReference type="OrthoDB" id="9810477at2"/>
<organism evidence="2 3">
    <name type="scientific">Aequorivita soesokkakensis</name>
    <dbReference type="NCBI Taxonomy" id="1385699"/>
    <lineage>
        <taxon>Bacteria</taxon>
        <taxon>Pseudomonadati</taxon>
        <taxon>Bacteroidota</taxon>
        <taxon>Flavobacteriia</taxon>
        <taxon>Flavobacteriales</taxon>
        <taxon>Flavobacteriaceae</taxon>
        <taxon>Aequorivita</taxon>
    </lineage>
</organism>
<dbReference type="PANTHER" id="PTHR21666">
    <property type="entry name" value="PEPTIDASE-RELATED"/>
    <property type="match status" value="1"/>
</dbReference>
<dbReference type="InterPro" id="IPR016047">
    <property type="entry name" value="M23ase_b-sheet_dom"/>
</dbReference>
<dbReference type="InterPro" id="IPR050570">
    <property type="entry name" value="Cell_wall_metabolism_enzyme"/>
</dbReference>
<sequence length="563" mass="63792">MNKIFMLLLFLGGFLHSQTDIPTDYFSNPLDVNLVLAGNFGEMRANHFHSGLDIKTNQKEGLPVYAPADGYVSRIQVQHYGYGKALYILHPNGYTTVYGHLRSYAGEIEKYVKDTQYKKETFEVELFPDKTLLPVKKGDIIAYSGNTGGSGGPHLHFEIRDSSQRPMNPLLFGIEIPDSKTPIVSALFAYPISEDAQINQSQNRTKLKLSKQKDGSYKAENLTAFGKIGFGITTYDQQDGASNKNGSYKIKTTCNGTEKFEVLFNKFSFSETRYLNRYTDYNYYETNKSMVQKLFREKNNPLSIITKEDENGFITVADSLNSIYTIEVDDFKGNSILVTIPIKGKKQEILEPKNVEKTEDFIYADHATSITKGKFSIYIPANSLYEDTYLNIEAKGDTLKFHEDLIPIHSNISITADISAYNEADRDKLYIGRLNYRGQPYYNSSSRNGDKLTGKTRTFGDYIVASDTTPPTIKPVNFSDGKWISNQNFLQIKITDDLSGISSYRATINGKFILMEYDYKKNVLTYNFNDNVNLESENNLKLIVIDNVGNSATFEAKFFRKQP</sequence>
<feature type="domain" description="M23ase beta-sheet core" evidence="1">
    <location>
        <begin position="48"/>
        <end position="114"/>
    </location>
</feature>
<dbReference type="SUPFAM" id="SSF51261">
    <property type="entry name" value="Duplicated hybrid motif"/>
    <property type="match status" value="1"/>
</dbReference>
<keyword evidence="3" id="KW-1185">Reference proteome</keyword>
<dbReference type="Pfam" id="PF01551">
    <property type="entry name" value="Peptidase_M23"/>
    <property type="match status" value="2"/>
</dbReference>
<dbReference type="PANTHER" id="PTHR21666:SF270">
    <property type="entry name" value="MUREIN HYDROLASE ACTIVATOR ENVC"/>
    <property type="match status" value="1"/>
</dbReference>
<name>A0A1A9LFR5_9FLAO</name>